<keyword evidence="1" id="KW-0472">Membrane</keyword>
<evidence type="ECO:0000313" key="2">
    <source>
        <dbReference type="EMBL" id="CAG7881758.1"/>
    </source>
</evidence>
<protein>
    <submittedName>
        <fullName evidence="2">Uncharacterized protein</fullName>
    </submittedName>
</protein>
<keyword evidence="1" id="KW-0812">Transmembrane</keyword>
<reference evidence="2 3" key="1">
    <citation type="submission" date="2021-07" db="EMBL/GenBank/DDBJ databases">
        <authorList>
            <consortium name="Genoscope - CEA"/>
            <person name="William W."/>
        </authorList>
    </citation>
    <scope>NUCLEOTIDE SEQUENCE [LARGE SCALE GENOMIC DNA]</scope>
</reference>
<organism evidence="2 3">
    <name type="scientific">Brassica campestris</name>
    <name type="common">Field mustard</name>
    <dbReference type="NCBI Taxonomy" id="3711"/>
    <lineage>
        <taxon>Eukaryota</taxon>
        <taxon>Viridiplantae</taxon>
        <taxon>Streptophyta</taxon>
        <taxon>Embryophyta</taxon>
        <taxon>Tracheophyta</taxon>
        <taxon>Spermatophyta</taxon>
        <taxon>Magnoliopsida</taxon>
        <taxon>eudicotyledons</taxon>
        <taxon>Gunneridae</taxon>
        <taxon>Pentapetalae</taxon>
        <taxon>rosids</taxon>
        <taxon>malvids</taxon>
        <taxon>Brassicales</taxon>
        <taxon>Brassicaceae</taxon>
        <taxon>Brassiceae</taxon>
        <taxon>Brassica</taxon>
    </lineage>
</organism>
<evidence type="ECO:0000313" key="3">
    <source>
        <dbReference type="Proteomes" id="UP000694005"/>
    </source>
</evidence>
<dbReference type="EMBL" id="LS974619">
    <property type="protein sequence ID" value="CAG7881758.1"/>
    <property type="molecule type" value="Genomic_DNA"/>
</dbReference>
<proteinExistence type="predicted"/>
<gene>
    <name evidence="2" type="ORF">BRAPAZ1V2_A03P31010.2</name>
</gene>
<dbReference type="Proteomes" id="UP000694005">
    <property type="component" value="Chromosome A03"/>
</dbReference>
<feature type="non-terminal residue" evidence="2">
    <location>
        <position position="1"/>
    </location>
</feature>
<evidence type="ECO:0000256" key="1">
    <source>
        <dbReference type="SAM" id="Phobius"/>
    </source>
</evidence>
<sequence>LIQPLHLVFHSTFLFQCFVKLFSILAFMGKILIFSISGY</sequence>
<accession>A0A8D9GJH6</accession>
<dbReference type="AlphaFoldDB" id="A0A8D9GJH6"/>
<feature type="transmembrane region" description="Helical" evidence="1">
    <location>
        <begin position="13"/>
        <end position="33"/>
    </location>
</feature>
<name>A0A8D9GJH6_BRACM</name>
<keyword evidence="1" id="KW-1133">Transmembrane helix</keyword>